<evidence type="ECO:0000259" key="3">
    <source>
        <dbReference type="PROSITE" id="PS50125"/>
    </source>
</evidence>
<comment type="caution">
    <text evidence="4">The sequence shown here is derived from an EMBL/GenBank/DDBJ whole genome shotgun (WGS) entry which is preliminary data.</text>
</comment>
<gene>
    <name evidence="4" type="ORF">HNQ39_000981</name>
</gene>
<reference evidence="4 5" key="1">
    <citation type="submission" date="2020-08" db="EMBL/GenBank/DDBJ databases">
        <title>Genomic Encyclopedia of Type Strains, Phase IV (KMG-IV): sequencing the most valuable type-strain genomes for metagenomic binning, comparative biology and taxonomic classification.</title>
        <authorList>
            <person name="Goeker M."/>
        </authorList>
    </citation>
    <scope>NUCLEOTIDE SEQUENCE [LARGE SCALE GENOMIC DNA]</scope>
    <source>
        <strain evidence="4 5">DSM 23562</strain>
    </source>
</reference>
<dbReference type="Proteomes" id="UP000520814">
    <property type="component" value="Unassembled WGS sequence"/>
</dbReference>
<dbReference type="InterPro" id="IPR001054">
    <property type="entry name" value="A/G_cyclase"/>
</dbReference>
<dbReference type="SUPFAM" id="SSF48452">
    <property type="entry name" value="TPR-like"/>
    <property type="match status" value="2"/>
</dbReference>
<dbReference type="Gene3D" id="1.25.40.10">
    <property type="entry name" value="Tetratricopeptide repeat domain"/>
    <property type="match status" value="1"/>
</dbReference>
<dbReference type="GO" id="GO:0004016">
    <property type="term" value="F:adenylate cyclase activity"/>
    <property type="evidence" value="ECO:0007669"/>
    <property type="project" value="UniProtKB-ARBA"/>
</dbReference>
<dbReference type="PROSITE" id="PS50125">
    <property type="entry name" value="GUANYLATE_CYCLASE_2"/>
    <property type="match status" value="2"/>
</dbReference>
<dbReference type="Pfam" id="PF00211">
    <property type="entry name" value="Guanylate_cyc"/>
    <property type="match status" value="2"/>
</dbReference>
<dbReference type="GO" id="GO:0035556">
    <property type="term" value="P:intracellular signal transduction"/>
    <property type="evidence" value="ECO:0007669"/>
    <property type="project" value="InterPro"/>
</dbReference>
<dbReference type="EMBL" id="JACHGW010000001">
    <property type="protein sequence ID" value="MBB6049219.1"/>
    <property type="molecule type" value="Genomic_DNA"/>
</dbReference>
<keyword evidence="2" id="KW-0067">ATP-binding</keyword>
<keyword evidence="1" id="KW-0547">Nucleotide-binding</keyword>
<keyword evidence="5" id="KW-1185">Reference proteome</keyword>
<dbReference type="GO" id="GO:0005737">
    <property type="term" value="C:cytoplasm"/>
    <property type="evidence" value="ECO:0007669"/>
    <property type="project" value="TreeGrafter"/>
</dbReference>
<evidence type="ECO:0000313" key="4">
    <source>
        <dbReference type="EMBL" id="MBB6049219.1"/>
    </source>
</evidence>
<dbReference type="RefSeq" id="WP_184192833.1">
    <property type="nucleotide sequence ID" value="NZ_JACHGW010000001.1"/>
</dbReference>
<evidence type="ECO:0000256" key="1">
    <source>
        <dbReference type="ARBA" id="ARBA00022741"/>
    </source>
</evidence>
<protein>
    <submittedName>
        <fullName evidence="4">Class 3 adenylate cyclase/predicted ATPase</fullName>
    </submittedName>
</protein>
<dbReference type="GO" id="GO:0009190">
    <property type="term" value="P:cyclic nucleotide biosynthetic process"/>
    <property type="evidence" value="ECO:0007669"/>
    <property type="project" value="InterPro"/>
</dbReference>
<dbReference type="SUPFAM" id="SSF55073">
    <property type="entry name" value="Nucleotide cyclase"/>
    <property type="match status" value="2"/>
</dbReference>
<dbReference type="CDD" id="cd07302">
    <property type="entry name" value="CHD"/>
    <property type="match status" value="2"/>
</dbReference>
<feature type="domain" description="Guanylate cyclase" evidence="3">
    <location>
        <begin position="281"/>
        <end position="360"/>
    </location>
</feature>
<evidence type="ECO:0000313" key="5">
    <source>
        <dbReference type="Proteomes" id="UP000520814"/>
    </source>
</evidence>
<sequence length="1215" mass="131468">MSALSTFVSYIPRLLLQRLLQDADHTAHAYCDNQSGVVLFADISGFTAISERLAEQGSAGVEELSSLLNGYFSHLTQLVVEHGGDVVKFAGDGLLAYWPDQPTSLSQAVHCGSRIQEHLRDNAARNASLRLSLRIGIGVGEVFAASVGGEPDHWEFVLGGEAVQQSYSAQRQAEPGQVVLSPEALSQYQPPLGVPTPLPVEAPASLERLPAAARGYVPRPVLARLESGQGEWLAELRRVSALFIHLPTLDLHADFARAQAVIQGIQRVLSELEGVVTRVGVDGQGITVLAAFGLPPLAHEDDATRAVRAALGVAALAESAGLVVSVGVATGPVFCGAIGSSQRCEYTMLGDTINVAARIMAAGQGVRCESTTMAACAHTLRFNPLGSLSIRGRSEPVVLGEPQAFEASAAPSRTVSLVGRHAEQRRFTERLEAGRGGLILVEGEAGIGKSCLVAHFLEQAQAKGVPTLLGAGDSIGRATLYGAWRSVFTQIFGAAATDAAAVLTHLSPSQQPLAPLLGVVLPVELPDNATTAMLVGRDRSEATLELLVSLLRRHAVEQHLLLVMEDAHWFDSASWALLLRVVEQLEGLLIVVDTRPLLPPYLPEYEALRAHPSTDFLQLQALSGEDIAQVVAECLGVHELPEVVVRLIQQKAEGHPFFSEELAYALRDAGMIQISQGVCRLAPDAPNLLELAFPDTVQGVITSRIDRLSPQQQFAIKVASVVGRLFTLRTLSAIYPLSQDVPALPHNLEELSRLDLTPRELTLPEQAYLFKHVLTQEVAYSLMLATQRQPLHHAIALWYEQTYASDLTPHYSVLAYHWNRVVETGIPTPEALPKAILYAQKSGDQALRSNALLEAIGHFSSALSLLARLPESAERDSQELSLQVSLAIPLTLTRGWAAPEVGAAYQRAQVLIQRVGEAPQLFPTLVGVLTYYLVRGQYDDALAMAQHNLEVALRLGDPELLLEAEHDLGAVHFYRGEIAQVRPHMDQVHALFDSERHYHHIFLYGKNPGCVAHVHLGLTSCLEGDLDQALQEMQAATALTESWPHPFSRLWSFCGEALVRYARGETQELAQLAGSICELANQNGFPNWLAQGLVYLGSAQVRLGSHAEGLAAMQQGIGLWAMTGSELLRPFLLSLLAEGQQLAGQPDAARATLQEAIAQVERTGERWWEPELYRRLGTLAPPDEAQGHYQKAHALATARGVPLLVQRTSEVLKSV</sequence>
<dbReference type="SMART" id="SM00044">
    <property type="entry name" value="CYCc"/>
    <property type="match status" value="1"/>
</dbReference>
<evidence type="ECO:0000256" key="2">
    <source>
        <dbReference type="ARBA" id="ARBA00022840"/>
    </source>
</evidence>
<dbReference type="PANTHER" id="PTHR16305:SF28">
    <property type="entry name" value="GUANYLATE CYCLASE DOMAIN-CONTAINING PROTEIN"/>
    <property type="match status" value="1"/>
</dbReference>
<dbReference type="InterPro" id="IPR029787">
    <property type="entry name" value="Nucleotide_cyclase"/>
</dbReference>
<dbReference type="InterPro" id="IPR011990">
    <property type="entry name" value="TPR-like_helical_dom_sf"/>
</dbReference>
<feature type="domain" description="Guanylate cyclase" evidence="3">
    <location>
        <begin position="37"/>
        <end position="170"/>
    </location>
</feature>
<dbReference type="Pfam" id="PF13191">
    <property type="entry name" value="AAA_16"/>
    <property type="match status" value="1"/>
</dbReference>
<dbReference type="InterPro" id="IPR041664">
    <property type="entry name" value="AAA_16"/>
</dbReference>
<dbReference type="PANTHER" id="PTHR16305">
    <property type="entry name" value="TESTICULAR SOLUBLE ADENYLYL CYCLASE"/>
    <property type="match status" value="1"/>
</dbReference>
<proteinExistence type="predicted"/>
<organism evidence="4 5">
    <name type="scientific">Armatimonas rosea</name>
    <dbReference type="NCBI Taxonomy" id="685828"/>
    <lineage>
        <taxon>Bacteria</taxon>
        <taxon>Bacillati</taxon>
        <taxon>Armatimonadota</taxon>
        <taxon>Armatimonadia</taxon>
        <taxon>Armatimonadales</taxon>
        <taxon>Armatimonadaceae</taxon>
        <taxon>Armatimonas</taxon>
    </lineage>
</organism>
<dbReference type="AlphaFoldDB" id="A0A7W9W4A1"/>
<dbReference type="GO" id="GO:0005524">
    <property type="term" value="F:ATP binding"/>
    <property type="evidence" value="ECO:0007669"/>
    <property type="project" value="UniProtKB-KW"/>
</dbReference>
<accession>A0A7W9W4A1</accession>
<name>A0A7W9W4A1_ARMRO</name>
<dbReference type="InterPro" id="IPR027417">
    <property type="entry name" value="P-loop_NTPase"/>
</dbReference>
<dbReference type="SUPFAM" id="SSF52540">
    <property type="entry name" value="P-loop containing nucleoside triphosphate hydrolases"/>
    <property type="match status" value="1"/>
</dbReference>
<dbReference type="Gene3D" id="3.30.70.1230">
    <property type="entry name" value="Nucleotide cyclase"/>
    <property type="match status" value="2"/>
</dbReference>